<evidence type="ECO:0000313" key="7">
    <source>
        <dbReference type="EMBL" id="KAK8085464.1"/>
    </source>
</evidence>
<keyword evidence="2 5" id="KW-0812">Transmembrane</keyword>
<dbReference type="EMBL" id="JAQQWN010000005">
    <property type="protein sequence ID" value="KAK8085464.1"/>
    <property type="molecule type" value="Genomic_DNA"/>
</dbReference>
<dbReference type="RefSeq" id="XP_066669973.1">
    <property type="nucleotide sequence ID" value="XM_066811050.1"/>
</dbReference>
<dbReference type="PANTHER" id="PTHR23502">
    <property type="entry name" value="MAJOR FACILITATOR SUPERFAMILY"/>
    <property type="match status" value="1"/>
</dbReference>
<feature type="transmembrane region" description="Helical" evidence="5">
    <location>
        <begin position="459"/>
        <end position="482"/>
    </location>
</feature>
<evidence type="ECO:0000313" key="8">
    <source>
        <dbReference type="Proteomes" id="UP001433268"/>
    </source>
</evidence>
<name>A0ABR1WPL4_9PEZI</name>
<sequence>MAQTQPPGTINLVEFTTALDQSEVQLWPRPTSDPNEPLNWPAWRKAVNFGLATGMTIAAFTLVTIQTVFWQQISRDLDLTIPQLSNGNSVQLAGLATGCIFFVPFAVKYGRRPVYVVSIVVLAAVTWWTARMNTYAEVILTNLFTGLAGAVNETTVQMTISDLFFVHQRARANACYFVAVMIGSFLTPMAAGAQAAAQGWRWSYYALAIAFTILTFVYIFAFEETKYIRTASGSSIREASMDGAKYPTAEDGTSAQDKKDDVDEDLNRVASHTMGDVNPVPNSYAKRMRFLTPTSEPIWRLTLAPLSAISFPHILFTALQFASGICWLVLLLTSTSVIFSAPPYLFTTQGVGNMSLGPLVGNVFGALYGGPISDWSIKRFARRNGGIFEPEMRLWILMPPTLFMAGGLCMFGVTAGQVWNALDLPEHWWCFFAFGLGSYGDIAFTLVIDTYRDLVAEAFVLVAFFRNAFSIVVPVALTPWMATMGVQYMYVTAGCISLVIGLLHLPLLIWGKRIRTALGPRYYRVVEKINSH</sequence>
<evidence type="ECO:0000256" key="2">
    <source>
        <dbReference type="ARBA" id="ARBA00022692"/>
    </source>
</evidence>
<feature type="transmembrane region" description="Helical" evidence="5">
    <location>
        <begin position="428"/>
        <end position="447"/>
    </location>
</feature>
<comment type="subcellular location">
    <subcellularLocation>
        <location evidence="1">Membrane</location>
        <topology evidence="1">Multi-pass membrane protein</topology>
    </subcellularLocation>
</comment>
<dbReference type="SUPFAM" id="SSF103473">
    <property type="entry name" value="MFS general substrate transporter"/>
    <property type="match status" value="1"/>
</dbReference>
<dbReference type="InterPro" id="IPR036259">
    <property type="entry name" value="MFS_trans_sf"/>
</dbReference>
<organism evidence="7 8">
    <name type="scientific">Apiospora hydei</name>
    <dbReference type="NCBI Taxonomy" id="1337664"/>
    <lineage>
        <taxon>Eukaryota</taxon>
        <taxon>Fungi</taxon>
        <taxon>Dikarya</taxon>
        <taxon>Ascomycota</taxon>
        <taxon>Pezizomycotina</taxon>
        <taxon>Sordariomycetes</taxon>
        <taxon>Xylariomycetidae</taxon>
        <taxon>Amphisphaeriales</taxon>
        <taxon>Apiosporaceae</taxon>
        <taxon>Apiospora</taxon>
    </lineage>
</organism>
<protein>
    <submittedName>
        <fullName evidence="7">Major facilitator superfamily transporter</fullName>
    </submittedName>
</protein>
<feature type="transmembrane region" description="Helical" evidence="5">
    <location>
        <begin position="394"/>
        <end position="416"/>
    </location>
</feature>
<proteinExistence type="predicted"/>
<reference evidence="7 8" key="1">
    <citation type="submission" date="2023-01" db="EMBL/GenBank/DDBJ databases">
        <title>Analysis of 21 Apiospora genomes using comparative genomics revels a genus with tremendous synthesis potential of carbohydrate active enzymes and secondary metabolites.</title>
        <authorList>
            <person name="Sorensen T."/>
        </authorList>
    </citation>
    <scope>NUCLEOTIDE SEQUENCE [LARGE SCALE GENOMIC DNA]</scope>
    <source>
        <strain evidence="7 8">CBS 114990</strain>
    </source>
</reference>
<feature type="transmembrane region" description="Helical" evidence="5">
    <location>
        <begin position="174"/>
        <end position="196"/>
    </location>
</feature>
<evidence type="ECO:0000256" key="4">
    <source>
        <dbReference type="ARBA" id="ARBA00023136"/>
    </source>
</evidence>
<evidence type="ECO:0000256" key="1">
    <source>
        <dbReference type="ARBA" id="ARBA00004141"/>
    </source>
</evidence>
<dbReference type="Proteomes" id="UP001433268">
    <property type="component" value="Unassembled WGS sequence"/>
</dbReference>
<feature type="transmembrane region" description="Helical" evidence="5">
    <location>
        <begin position="488"/>
        <end position="511"/>
    </location>
</feature>
<accession>A0ABR1WPL4</accession>
<keyword evidence="4 5" id="KW-0472">Membrane</keyword>
<feature type="transmembrane region" description="Helical" evidence="5">
    <location>
        <begin position="90"/>
        <end position="107"/>
    </location>
</feature>
<dbReference type="InterPro" id="IPR020846">
    <property type="entry name" value="MFS_dom"/>
</dbReference>
<gene>
    <name evidence="7" type="ORF">PG997_006735</name>
</gene>
<feature type="transmembrane region" description="Helical" evidence="5">
    <location>
        <begin position="351"/>
        <end position="373"/>
    </location>
</feature>
<feature type="domain" description="Major facilitator superfamily (MFS) profile" evidence="6">
    <location>
        <begin position="47"/>
        <end position="512"/>
    </location>
</feature>
<dbReference type="Gene3D" id="1.20.1250.20">
    <property type="entry name" value="MFS general substrate transporter like domains"/>
    <property type="match status" value="1"/>
</dbReference>
<dbReference type="PROSITE" id="PS50850">
    <property type="entry name" value="MFS"/>
    <property type="match status" value="1"/>
</dbReference>
<evidence type="ECO:0000256" key="3">
    <source>
        <dbReference type="ARBA" id="ARBA00022989"/>
    </source>
</evidence>
<comment type="caution">
    <text evidence="7">The sequence shown here is derived from an EMBL/GenBank/DDBJ whole genome shotgun (WGS) entry which is preliminary data.</text>
</comment>
<dbReference type="PANTHER" id="PTHR23502:SF50">
    <property type="entry name" value="TRANSPORTER, PUTATIVE (AFU_ORTHOLOGUE AFUA_5G00430)-RELATED"/>
    <property type="match status" value="1"/>
</dbReference>
<evidence type="ECO:0000259" key="6">
    <source>
        <dbReference type="PROSITE" id="PS50850"/>
    </source>
</evidence>
<keyword evidence="8" id="KW-1185">Reference proteome</keyword>
<feature type="transmembrane region" description="Helical" evidence="5">
    <location>
        <begin position="314"/>
        <end position="339"/>
    </location>
</feature>
<evidence type="ECO:0000256" key="5">
    <source>
        <dbReference type="SAM" id="Phobius"/>
    </source>
</evidence>
<feature type="transmembrane region" description="Helical" evidence="5">
    <location>
        <begin position="202"/>
        <end position="222"/>
    </location>
</feature>
<dbReference type="Pfam" id="PF07690">
    <property type="entry name" value="MFS_1"/>
    <property type="match status" value="1"/>
</dbReference>
<feature type="transmembrane region" description="Helical" evidence="5">
    <location>
        <begin position="46"/>
        <end position="69"/>
    </location>
</feature>
<feature type="transmembrane region" description="Helical" evidence="5">
    <location>
        <begin position="113"/>
        <end position="130"/>
    </location>
</feature>
<dbReference type="GeneID" id="92044110"/>
<dbReference type="InterPro" id="IPR011701">
    <property type="entry name" value="MFS"/>
</dbReference>
<keyword evidence="3 5" id="KW-1133">Transmembrane helix</keyword>